<evidence type="ECO:0000256" key="14">
    <source>
        <dbReference type="PIRSR" id="PIRSR641708-1"/>
    </source>
</evidence>
<evidence type="ECO:0000256" key="11">
    <source>
        <dbReference type="ARBA" id="ARBA00073968"/>
    </source>
</evidence>
<dbReference type="eggNOG" id="KOG2553">
    <property type="taxonomic scope" value="Eukaryota"/>
</dbReference>
<evidence type="ECO:0000256" key="13">
    <source>
        <dbReference type="ARBA" id="ARBA00080858"/>
    </source>
</evidence>
<dbReference type="GO" id="GO:0031120">
    <property type="term" value="P:snRNA pseudouridine synthesis"/>
    <property type="evidence" value="ECO:0007669"/>
    <property type="project" value="UniProtKB-ARBA"/>
</dbReference>
<comment type="caution">
    <text evidence="18">The sequence shown here is derived from an EMBL/GenBank/DDBJ whole genome shotgun (WGS) entry which is preliminary data.</text>
</comment>
<evidence type="ECO:0000256" key="12">
    <source>
        <dbReference type="ARBA" id="ARBA00079072"/>
    </source>
</evidence>
<dbReference type="Gene3D" id="3.30.70.580">
    <property type="entry name" value="Pseudouridine synthase I, catalytic domain, N-terminal subdomain"/>
    <property type="match status" value="1"/>
</dbReference>
<evidence type="ECO:0000256" key="10">
    <source>
        <dbReference type="ARBA" id="ARBA00053072"/>
    </source>
</evidence>
<evidence type="ECO:0000313" key="18">
    <source>
        <dbReference type="EMBL" id="CCF49884.1"/>
    </source>
</evidence>
<dbReference type="OMA" id="NKAFDCR"/>
<reference evidence="18 19" key="1">
    <citation type="journal article" date="2012" name="Plant Cell">
        <title>Genome comparison of barley and maize smut fungi reveals targeted loss of RNA silencing components and species-specific presence of transposable elements.</title>
        <authorList>
            <person name="Laurie J.D."/>
            <person name="Ali S."/>
            <person name="Linning R."/>
            <person name="Mannhaupt G."/>
            <person name="Wong P."/>
            <person name="Gueldener U."/>
            <person name="Muensterkoetter M."/>
            <person name="Moore R."/>
            <person name="Kahmann R."/>
            <person name="Bakkeren G."/>
            <person name="Schirawski J."/>
        </authorList>
    </citation>
    <scope>NUCLEOTIDE SEQUENCE [LARGE SCALE GENOMIC DNA]</scope>
    <source>
        <strain evidence="19">Uh4875-4</strain>
    </source>
</reference>
<dbReference type="GO" id="GO:0009982">
    <property type="term" value="F:pseudouridine synthase activity"/>
    <property type="evidence" value="ECO:0007669"/>
    <property type="project" value="InterPro"/>
</dbReference>
<dbReference type="GO" id="GO:0031119">
    <property type="term" value="P:tRNA pseudouridine synthesis"/>
    <property type="evidence" value="ECO:0007669"/>
    <property type="project" value="InterPro"/>
</dbReference>
<evidence type="ECO:0000256" key="15">
    <source>
        <dbReference type="PIRSR" id="PIRSR641708-2"/>
    </source>
</evidence>
<comment type="similarity">
    <text evidence="4">Belongs to the tRNA pseudouridine synthase TruA family.</text>
</comment>
<evidence type="ECO:0000259" key="17">
    <source>
        <dbReference type="Pfam" id="PF01416"/>
    </source>
</evidence>
<dbReference type="Pfam" id="PF01416">
    <property type="entry name" value="PseudoU_synth_1"/>
    <property type="match status" value="1"/>
</dbReference>
<sequence>MTERLSQPVAAAASGGVEEVRPVKRDLECTPAPASADGGATEATPAEKRARFDTNDRETNKHGQKKWERRDRRGTGSTTTSSSATTSSATTSSATTSSATTDEPSERLPKRKVAVKFGYCGIGYSGLQINPGVKTIEGDMFAAFCNVGAVSADNAVNPNKVGLQRAARTDRGVHAAGNLVSLKLILEPCGLKPGETLVDKVNSILPDFIRIWGITRVQNAFNARQSCDSRMYEYLLPTYVFIPPKPGSSMHDMLVRMQKEQLAKLETSDPQASTTSLDPIVNHAFWAQHGTSHDFSTDISAKKGYRLPASHLARIRSIFARYLGSHNFHNFTVGKEFRDRSCQRFMKELSISDPKLIQDVEWLSIKFHGQSFMLHQIRKMIGLLVLIGRTGAAQGLVEECFGPARVHIPKAPGLGLLLERPIFDAYNSRIRNSNDKLSRLMRKKNINDAVAVAAAAGQGSDSVQVATEQSRENMSTAYKGKQSAKGTSCSLSNELREEVSYSQHNSSMEEFKQTWIYDRIIASEQETNEFGKWLNYLDVFQGSDFEYLNPNGLIPAKAVVKLGEFHRDRLGHSKNDAEGHKLREERQERQEWQEEADEDEEAYGKKPSELEEYEG</sequence>
<dbReference type="GO" id="GO:0005634">
    <property type="term" value="C:nucleus"/>
    <property type="evidence" value="ECO:0007669"/>
    <property type="project" value="UniProtKB-SubCell"/>
</dbReference>
<comment type="subcellular location">
    <subcellularLocation>
        <location evidence="3">Nucleus</location>
    </subcellularLocation>
</comment>
<feature type="domain" description="Pseudouridine synthase I TruA alpha/beta" evidence="17">
    <location>
        <begin position="320"/>
        <end position="424"/>
    </location>
</feature>
<evidence type="ECO:0000256" key="5">
    <source>
        <dbReference type="ARBA" id="ARBA00022664"/>
    </source>
</evidence>
<dbReference type="AlphaFoldDB" id="I2FSJ1"/>
<accession>I2FSJ1</accession>
<evidence type="ECO:0000256" key="8">
    <source>
        <dbReference type="ARBA" id="ARBA00023242"/>
    </source>
</evidence>
<dbReference type="EMBL" id="CAGI01000149">
    <property type="protein sequence ID" value="CCF49884.1"/>
    <property type="molecule type" value="Genomic_DNA"/>
</dbReference>
<evidence type="ECO:0000256" key="9">
    <source>
        <dbReference type="ARBA" id="ARBA00036943"/>
    </source>
</evidence>
<comment type="catalytic activity">
    <reaction evidence="2">
        <text>uridine in snRNA = pseudouridine in snRNA</text>
        <dbReference type="Rhea" id="RHEA:51124"/>
        <dbReference type="Rhea" id="RHEA-COMP:12891"/>
        <dbReference type="Rhea" id="RHEA-COMP:12892"/>
        <dbReference type="ChEBI" id="CHEBI:65314"/>
        <dbReference type="ChEBI" id="CHEBI:65315"/>
    </reaction>
</comment>
<name>I2FSJ1_USTHO</name>
<dbReference type="InterPro" id="IPR020095">
    <property type="entry name" value="PsdUridine_synth_TruA_C"/>
</dbReference>
<evidence type="ECO:0000256" key="4">
    <source>
        <dbReference type="ARBA" id="ARBA00009375"/>
    </source>
</evidence>
<feature type="region of interest" description="Disordered" evidence="16">
    <location>
        <begin position="570"/>
        <end position="615"/>
    </location>
</feature>
<feature type="compositionally biased region" description="Low complexity" evidence="16">
    <location>
        <begin position="77"/>
        <end position="101"/>
    </location>
</feature>
<dbReference type="InterPro" id="IPR020094">
    <property type="entry name" value="TruA/RsuA/RluB/E/F_N"/>
</dbReference>
<feature type="compositionally biased region" description="Basic and acidic residues" evidence="16">
    <location>
        <begin position="570"/>
        <end position="592"/>
    </location>
</feature>
<dbReference type="Gene3D" id="3.30.70.660">
    <property type="entry name" value="Pseudouridine synthase I, catalytic domain, C-terminal subdomain"/>
    <property type="match status" value="1"/>
</dbReference>
<dbReference type="InterPro" id="IPR041708">
    <property type="entry name" value="PUS1/PUS2-like"/>
</dbReference>
<evidence type="ECO:0000256" key="2">
    <source>
        <dbReference type="ARBA" id="ARBA00001832"/>
    </source>
</evidence>
<feature type="compositionally biased region" description="Basic and acidic residues" evidence="16">
    <location>
        <begin position="18"/>
        <end position="28"/>
    </location>
</feature>
<dbReference type="InterPro" id="IPR020103">
    <property type="entry name" value="PsdUridine_synth_cat_dom_sf"/>
</dbReference>
<comment type="catalytic activity">
    <reaction evidence="9">
        <text>a uridine in tRNA = a pseudouridine in tRNA</text>
        <dbReference type="Rhea" id="RHEA:54572"/>
        <dbReference type="Rhea" id="RHEA-COMP:13339"/>
        <dbReference type="Rhea" id="RHEA-COMP:13934"/>
        <dbReference type="ChEBI" id="CHEBI:65314"/>
        <dbReference type="ChEBI" id="CHEBI:65315"/>
    </reaction>
</comment>
<feature type="binding site" evidence="15">
    <location>
        <position position="232"/>
    </location>
    <ligand>
        <name>substrate</name>
    </ligand>
</feature>
<gene>
    <name evidence="18" type="ORF">UHOR_08255</name>
</gene>
<keyword evidence="7" id="KW-0413">Isomerase</keyword>
<evidence type="ECO:0000313" key="19">
    <source>
        <dbReference type="Proteomes" id="UP000006174"/>
    </source>
</evidence>
<proteinExistence type="inferred from homology"/>
<protein>
    <recommendedName>
        <fullName evidence="11">tRNA pseudouridine synthase 1</fullName>
    </recommendedName>
    <alternativeName>
        <fullName evidence="12">tRNA pseudouridylate synthase 1</fullName>
    </alternativeName>
    <alternativeName>
        <fullName evidence="13">tRNA-uridine isomerase 1</fullName>
    </alternativeName>
</protein>
<keyword evidence="5" id="KW-0507">mRNA processing</keyword>
<evidence type="ECO:0000256" key="3">
    <source>
        <dbReference type="ARBA" id="ARBA00004123"/>
    </source>
</evidence>
<keyword evidence="8" id="KW-0539">Nucleus</keyword>
<keyword evidence="19" id="KW-1185">Reference proteome</keyword>
<dbReference type="NCBIfam" id="TIGR00071">
    <property type="entry name" value="hisT_truA"/>
    <property type="match status" value="1"/>
</dbReference>
<dbReference type="GO" id="GO:0003723">
    <property type="term" value="F:RNA binding"/>
    <property type="evidence" value="ECO:0007669"/>
    <property type="project" value="InterPro"/>
</dbReference>
<dbReference type="GO" id="GO:1990481">
    <property type="term" value="P:mRNA pseudouridine synthesis"/>
    <property type="evidence" value="ECO:0007669"/>
    <property type="project" value="TreeGrafter"/>
</dbReference>
<dbReference type="InterPro" id="IPR001406">
    <property type="entry name" value="PsdUridine_synth_TruA"/>
</dbReference>
<dbReference type="PANTHER" id="PTHR11142:SF4">
    <property type="entry name" value="PSEUDOURIDYLATE SYNTHASE 1 HOMOLOG"/>
    <property type="match status" value="1"/>
</dbReference>
<dbReference type="Proteomes" id="UP000006174">
    <property type="component" value="Unassembled WGS sequence"/>
</dbReference>
<dbReference type="InterPro" id="IPR020097">
    <property type="entry name" value="PsdUridine_synth_TruA_a/b_dom"/>
</dbReference>
<comment type="function">
    <text evidence="10">Formation of pseudouridine at positions 27 and 28 in the anticodon stem and loop of transfer RNAs; at positions 34 and 36 of intron-containing precursor tRNA(Ile) and at position 35 in the intron-containing tRNA(Tyr). Catalyzes pseudouridylation at position 44 in U2 snRNA. Also catalyzes pseudouridylation of mRNAs.</text>
</comment>
<comment type="catalytic activity">
    <reaction evidence="1">
        <text>a uridine in mRNA = a pseudouridine in mRNA</text>
        <dbReference type="Rhea" id="RHEA:56644"/>
        <dbReference type="Rhea" id="RHEA-COMP:14658"/>
        <dbReference type="Rhea" id="RHEA-COMP:14659"/>
        <dbReference type="ChEBI" id="CHEBI:65314"/>
        <dbReference type="ChEBI" id="CHEBI:65315"/>
    </reaction>
</comment>
<evidence type="ECO:0000256" key="6">
    <source>
        <dbReference type="ARBA" id="ARBA00022694"/>
    </source>
</evidence>
<feature type="active site" description="Nucleophile" evidence="14">
    <location>
        <position position="170"/>
    </location>
</feature>
<dbReference type="PANTHER" id="PTHR11142">
    <property type="entry name" value="PSEUDOURIDYLATE SYNTHASE"/>
    <property type="match status" value="1"/>
</dbReference>
<evidence type="ECO:0000256" key="1">
    <source>
        <dbReference type="ARBA" id="ARBA00001166"/>
    </source>
</evidence>
<dbReference type="FunFam" id="3.30.70.580:FF:000002">
    <property type="entry name" value="tRNA pseudouridine synthase"/>
    <property type="match status" value="1"/>
</dbReference>
<dbReference type="GO" id="GO:0006397">
    <property type="term" value="P:mRNA processing"/>
    <property type="evidence" value="ECO:0007669"/>
    <property type="project" value="UniProtKB-KW"/>
</dbReference>
<dbReference type="FunFam" id="3.30.70.660:FF:000002">
    <property type="entry name" value="tRNA pseudouridine synthase"/>
    <property type="match status" value="1"/>
</dbReference>
<evidence type="ECO:0000256" key="16">
    <source>
        <dbReference type="SAM" id="MobiDB-lite"/>
    </source>
</evidence>
<dbReference type="SUPFAM" id="SSF55120">
    <property type="entry name" value="Pseudouridine synthase"/>
    <property type="match status" value="1"/>
</dbReference>
<dbReference type="STRING" id="1128400.I2FSJ1"/>
<feature type="compositionally biased region" description="Basic and acidic residues" evidence="16">
    <location>
        <begin position="45"/>
        <end position="74"/>
    </location>
</feature>
<organism evidence="18 19">
    <name type="scientific">Ustilago hordei</name>
    <name type="common">Barley covered smut fungus</name>
    <dbReference type="NCBI Taxonomy" id="120017"/>
    <lineage>
        <taxon>Eukaryota</taxon>
        <taxon>Fungi</taxon>
        <taxon>Dikarya</taxon>
        <taxon>Basidiomycota</taxon>
        <taxon>Ustilaginomycotina</taxon>
        <taxon>Ustilaginomycetes</taxon>
        <taxon>Ustilaginales</taxon>
        <taxon>Ustilaginaceae</taxon>
        <taxon>Ustilago</taxon>
    </lineage>
</organism>
<feature type="region of interest" description="Disordered" evidence="16">
    <location>
        <begin position="1"/>
        <end position="107"/>
    </location>
</feature>
<dbReference type="CDD" id="cd02568">
    <property type="entry name" value="PseudoU_synth_PUS1_PUS2"/>
    <property type="match status" value="1"/>
</dbReference>
<evidence type="ECO:0000256" key="7">
    <source>
        <dbReference type="ARBA" id="ARBA00023235"/>
    </source>
</evidence>
<keyword evidence="6" id="KW-0819">tRNA processing</keyword>
<dbReference type="HOGENOM" id="CLU_021971_0_2_1"/>